<dbReference type="EMBL" id="JARJCN010000035">
    <property type="protein sequence ID" value="KAJ7085200.1"/>
    <property type="molecule type" value="Genomic_DNA"/>
</dbReference>
<proteinExistence type="predicted"/>
<reference evidence="1" key="1">
    <citation type="submission" date="2023-03" db="EMBL/GenBank/DDBJ databases">
        <title>Massive genome expansion in bonnet fungi (Mycena s.s.) driven by repeated elements and novel gene families across ecological guilds.</title>
        <authorList>
            <consortium name="Lawrence Berkeley National Laboratory"/>
            <person name="Harder C.B."/>
            <person name="Miyauchi S."/>
            <person name="Viragh M."/>
            <person name="Kuo A."/>
            <person name="Thoen E."/>
            <person name="Andreopoulos B."/>
            <person name="Lu D."/>
            <person name="Skrede I."/>
            <person name="Drula E."/>
            <person name="Henrissat B."/>
            <person name="Morin E."/>
            <person name="Kohler A."/>
            <person name="Barry K."/>
            <person name="LaButti K."/>
            <person name="Morin E."/>
            <person name="Salamov A."/>
            <person name="Lipzen A."/>
            <person name="Mereny Z."/>
            <person name="Hegedus B."/>
            <person name="Baldrian P."/>
            <person name="Stursova M."/>
            <person name="Weitz H."/>
            <person name="Taylor A."/>
            <person name="Grigoriev I.V."/>
            <person name="Nagy L.G."/>
            <person name="Martin F."/>
            <person name="Kauserud H."/>
        </authorList>
    </citation>
    <scope>NUCLEOTIDE SEQUENCE</scope>
    <source>
        <strain evidence="1">CBHHK173m</strain>
    </source>
</reference>
<keyword evidence="2" id="KW-1185">Reference proteome</keyword>
<comment type="caution">
    <text evidence="1">The sequence shown here is derived from an EMBL/GenBank/DDBJ whole genome shotgun (WGS) entry which is preliminary data.</text>
</comment>
<evidence type="ECO:0000313" key="1">
    <source>
        <dbReference type="EMBL" id="KAJ7085200.1"/>
    </source>
</evidence>
<gene>
    <name evidence="1" type="ORF">B0H15DRAFT_379526</name>
</gene>
<evidence type="ECO:0000313" key="2">
    <source>
        <dbReference type="Proteomes" id="UP001222325"/>
    </source>
</evidence>
<accession>A0AAD6XT04</accession>
<dbReference type="Proteomes" id="UP001222325">
    <property type="component" value="Unassembled WGS sequence"/>
</dbReference>
<sequence>MTFALHPNFRLHVPCFSESSPGERIRDLAYAWRHRIIIVMMIPMHVIPSIGPRTAARNRRMRRDLTEESTVSVLQPIRVNAAPALAMPSAHLTIKAWNSIFVPRSRGEITRTWGPSDMVELKYAWVIFPGTGLASLKLPTWVPSTLKLHSPLAIRRRTRTALPAISWFRKGGSSPGLLVQRTCERDGDISGGGRGRSIARRAHALELRCRFLAVLHRRVSVIDRVLEAVDRETYLRTGEMPEEMATTSVCAIYMCACCTPDDSGGTCILEQTKSFISLYSRSASGPITDPAIKGTSGPWSTVTLVFRRRSR</sequence>
<name>A0AAD6XT04_9AGAR</name>
<protein>
    <submittedName>
        <fullName evidence="1">Uncharacterized protein</fullName>
    </submittedName>
</protein>
<organism evidence="1 2">
    <name type="scientific">Mycena belliarum</name>
    <dbReference type="NCBI Taxonomy" id="1033014"/>
    <lineage>
        <taxon>Eukaryota</taxon>
        <taxon>Fungi</taxon>
        <taxon>Dikarya</taxon>
        <taxon>Basidiomycota</taxon>
        <taxon>Agaricomycotina</taxon>
        <taxon>Agaricomycetes</taxon>
        <taxon>Agaricomycetidae</taxon>
        <taxon>Agaricales</taxon>
        <taxon>Marasmiineae</taxon>
        <taxon>Mycenaceae</taxon>
        <taxon>Mycena</taxon>
    </lineage>
</organism>
<dbReference type="AlphaFoldDB" id="A0AAD6XT04"/>